<keyword evidence="1" id="KW-0472">Membrane</keyword>
<proteinExistence type="predicted"/>
<organism evidence="2 3">
    <name type="scientific">Paragonimus skrjabini miyazakii</name>
    <dbReference type="NCBI Taxonomy" id="59628"/>
    <lineage>
        <taxon>Eukaryota</taxon>
        <taxon>Metazoa</taxon>
        <taxon>Spiralia</taxon>
        <taxon>Lophotrochozoa</taxon>
        <taxon>Platyhelminthes</taxon>
        <taxon>Trematoda</taxon>
        <taxon>Digenea</taxon>
        <taxon>Plagiorchiida</taxon>
        <taxon>Troglotremata</taxon>
        <taxon>Troglotrematidae</taxon>
        <taxon>Paragonimus</taxon>
    </lineage>
</organism>
<dbReference type="Proteomes" id="UP000822476">
    <property type="component" value="Unassembled WGS sequence"/>
</dbReference>
<name>A0A8S9YYF4_9TREM</name>
<keyword evidence="1" id="KW-0812">Transmembrane</keyword>
<dbReference type="AlphaFoldDB" id="A0A8S9YYF4"/>
<sequence>MCSHRIGTFVPSRHRYSIGLRISSGNDWFISKISSATFTRLWMLLKELTSRQFIRIWNSQLLTVISRWILLGGLHIMGSICPLFCLNLKPTM</sequence>
<feature type="transmembrane region" description="Helical" evidence="1">
    <location>
        <begin position="68"/>
        <end position="88"/>
    </location>
</feature>
<accession>A0A8S9YYF4</accession>
<evidence type="ECO:0000256" key="1">
    <source>
        <dbReference type="SAM" id="Phobius"/>
    </source>
</evidence>
<keyword evidence="3" id="KW-1185">Reference proteome</keyword>
<comment type="caution">
    <text evidence="2">The sequence shown here is derived from an EMBL/GenBank/DDBJ whole genome shotgun (WGS) entry which is preliminary data.</text>
</comment>
<dbReference type="EMBL" id="JTDE01003568">
    <property type="protein sequence ID" value="KAF7255907.1"/>
    <property type="molecule type" value="Genomic_DNA"/>
</dbReference>
<evidence type="ECO:0000313" key="2">
    <source>
        <dbReference type="EMBL" id="KAF7255907.1"/>
    </source>
</evidence>
<gene>
    <name evidence="2" type="ORF">EG68_06972</name>
</gene>
<protein>
    <submittedName>
        <fullName evidence="2">Uncharacterized protein</fullName>
    </submittedName>
</protein>
<reference evidence="2" key="1">
    <citation type="submission" date="2019-07" db="EMBL/GenBank/DDBJ databases">
        <title>Annotation for the trematode Paragonimus miyazaki's.</title>
        <authorList>
            <person name="Choi Y.-J."/>
        </authorList>
    </citation>
    <scope>NUCLEOTIDE SEQUENCE</scope>
    <source>
        <strain evidence="2">Japan</strain>
    </source>
</reference>
<evidence type="ECO:0000313" key="3">
    <source>
        <dbReference type="Proteomes" id="UP000822476"/>
    </source>
</evidence>
<keyword evidence="1" id="KW-1133">Transmembrane helix</keyword>